<evidence type="ECO:0000259" key="3">
    <source>
        <dbReference type="Pfam" id="PF19053"/>
    </source>
</evidence>
<feature type="region of interest" description="Disordered" evidence="1">
    <location>
        <begin position="96"/>
        <end position="134"/>
    </location>
</feature>
<feature type="transmembrane region" description="Helical" evidence="2">
    <location>
        <begin position="413"/>
        <end position="432"/>
    </location>
</feature>
<feature type="transmembrane region" description="Helical" evidence="2">
    <location>
        <begin position="330"/>
        <end position="349"/>
    </location>
</feature>
<dbReference type="Pfam" id="PF08817">
    <property type="entry name" value="YukD"/>
    <property type="match status" value="1"/>
</dbReference>
<dbReference type="Pfam" id="PF19053">
    <property type="entry name" value="EccD"/>
    <property type="match status" value="1"/>
</dbReference>
<keyword evidence="2" id="KW-0812">Transmembrane</keyword>
<feature type="transmembrane region" description="Helical" evidence="2">
    <location>
        <begin position="355"/>
        <end position="375"/>
    </location>
</feature>
<dbReference type="InterPro" id="IPR044049">
    <property type="entry name" value="EccD_transm"/>
</dbReference>
<gene>
    <name evidence="4" type="ORF">OEIGOIKO_04543</name>
</gene>
<feature type="transmembrane region" description="Helical" evidence="2">
    <location>
        <begin position="225"/>
        <end position="243"/>
    </location>
</feature>
<evidence type="ECO:0000313" key="4">
    <source>
        <dbReference type="EMBL" id="GCD36766.1"/>
    </source>
</evidence>
<dbReference type="Proteomes" id="UP000287830">
    <property type="component" value="Unassembled WGS sequence"/>
</dbReference>
<comment type="caution">
    <text evidence="4">The sequence shown here is derived from an EMBL/GenBank/DDBJ whole genome shotgun (WGS) entry which is preliminary data.</text>
</comment>
<keyword evidence="2" id="KW-1133">Transmembrane helix</keyword>
<proteinExistence type="predicted"/>
<feature type="transmembrane region" description="Helical" evidence="2">
    <location>
        <begin position="277"/>
        <end position="296"/>
    </location>
</feature>
<feature type="transmembrane region" description="Helical" evidence="2">
    <location>
        <begin position="452"/>
        <end position="471"/>
    </location>
</feature>
<feature type="transmembrane region" description="Helical" evidence="2">
    <location>
        <begin position="250"/>
        <end position="271"/>
    </location>
</feature>
<feature type="domain" description="EccD-like transmembrane" evidence="3">
    <location>
        <begin position="144"/>
        <end position="469"/>
    </location>
</feature>
<evidence type="ECO:0000313" key="5">
    <source>
        <dbReference type="Proteomes" id="UP000287830"/>
    </source>
</evidence>
<sequence>MVNAEAGQRVTLRRLVLAGERRRVDLVLPAHEPIGALLPEILRAAGDRAAHEPPTCRLVTAGGAVLARSETLASANVADGSVVRLVREHGAAEVPAGRGVVGETAGGRDGRDEHGGHGRDGSGGGHEGRDDRGGYVRQWDEESRTGAAVVAAVLLTVVVGVFAGDRYGLDRAALWLGLAAVAAAGAGAAAGLLLPRKATATALLLVGGTLGVFASWGATPDGAPRLAAAGLTVAAVLALLGLCTGLGRGGLVGAAAVAVAAGAWAVGLAVADPARTGAVLGVVSVLVLGYLPRLALASAGLTRLDDRHSGGAPVSRYRAAAALGATHRGLTLAAVTTAGSAGAAGVLAVSGTGDASGTADGWTVAVALLLSVVLFSRARAYPLVLEVMALLLAGAAVCVRLVLLWGSDGGNPAAALTVLCLLAVLPLAALAVRPPEHVRLRVRHLMNVVESVSVVALIPVVLGALGVYGGLPDMF</sequence>
<dbReference type="InterPro" id="IPR024962">
    <property type="entry name" value="YukD-like"/>
</dbReference>
<evidence type="ECO:0000256" key="1">
    <source>
        <dbReference type="SAM" id="MobiDB-lite"/>
    </source>
</evidence>
<dbReference type="AlphaFoldDB" id="A0A7U9KXS9"/>
<feature type="transmembrane region" description="Helical" evidence="2">
    <location>
        <begin position="387"/>
        <end position="407"/>
    </location>
</feature>
<feature type="transmembrane region" description="Helical" evidence="2">
    <location>
        <begin position="145"/>
        <end position="163"/>
    </location>
</feature>
<organism evidence="4 5">
    <name type="scientific">Streptomyces chrestomyceticus JCM 4735</name>
    <dbReference type="NCBI Taxonomy" id="1306181"/>
    <lineage>
        <taxon>Bacteria</taxon>
        <taxon>Bacillati</taxon>
        <taxon>Actinomycetota</taxon>
        <taxon>Actinomycetes</taxon>
        <taxon>Kitasatosporales</taxon>
        <taxon>Streptomycetaceae</taxon>
        <taxon>Streptomyces</taxon>
    </lineage>
</organism>
<dbReference type="OrthoDB" id="3326149at2"/>
<feature type="transmembrane region" description="Helical" evidence="2">
    <location>
        <begin position="201"/>
        <end position="219"/>
    </location>
</feature>
<accession>A0A7U9KXS9</accession>
<keyword evidence="2" id="KW-0472">Membrane</keyword>
<dbReference type="GeneID" id="95623386"/>
<name>A0A7U9KXS9_9ACTN</name>
<dbReference type="Gene3D" id="3.10.20.90">
    <property type="entry name" value="Phosphatidylinositol 3-kinase Catalytic Subunit, Chain A, domain 1"/>
    <property type="match status" value="1"/>
</dbReference>
<protein>
    <recommendedName>
        <fullName evidence="3">EccD-like transmembrane domain-containing protein</fullName>
    </recommendedName>
</protein>
<feature type="compositionally biased region" description="Basic and acidic residues" evidence="1">
    <location>
        <begin position="106"/>
        <end position="134"/>
    </location>
</feature>
<reference evidence="4 5" key="1">
    <citation type="submission" date="2018-11" db="EMBL/GenBank/DDBJ databases">
        <title>Whole genome sequence of Streptomyces chrestomyceticus NBRC 13444(T).</title>
        <authorList>
            <person name="Komaki H."/>
            <person name="Tamura T."/>
        </authorList>
    </citation>
    <scope>NUCLEOTIDE SEQUENCE [LARGE SCALE GENOMIC DNA]</scope>
    <source>
        <strain evidence="4 5">NBRC 13444</strain>
    </source>
</reference>
<dbReference type="EMBL" id="BHZC01000001">
    <property type="protein sequence ID" value="GCD36766.1"/>
    <property type="molecule type" value="Genomic_DNA"/>
</dbReference>
<feature type="transmembrane region" description="Helical" evidence="2">
    <location>
        <begin position="175"/>
        <end position="194"/>
    </location>
</feature>
<dbReference type="RefSeq" id="WP_125046298.1">
    <property type="nucleotide sequence ID" value="NZ_BHZC01000001.1"/>
</dbReference>
<evidence type="ECO:0000256" key="2">
    <source>
        <dbReference type="SAM" id="Phobius"/>
    </source>
</evidence>